<comment type="caution">
    <text evidence="3">The sequence shown here is derived from an EMBL/GenBank/DDBJ whole genome shotgun (WGS) entry which is preliminary data.</text>
</comment>
<accession>A0A3T7S2U9</accession>
<protein>
    <submittedName>
        <fullName evidence="3">Uncharacterized protein</fullName>
    </submittedName>
</protein>
<dbReference type="Proteomes" id="UP000839671">
    <property type="component" value="Unassembled WGS sequence"/>
</dbReference>
<dbReference type="InterPro" id="IPR057653">
    <property type="entry name" value="YeeW-like_dom"/>
</dbReference>
<gene>
    <name evidence="3" type="ORF">DM051_20105</name>
</gene>
<organism evidence="3">
    <name type="scientific">Salmonella enterica I</name>
    <dbReference type="NCBI Taxonomy" id="59201"/>
    <lineage>
        <taxon>Bacteria</taxon>
        <taxon>Pseudomonadati</taxon>
        <taxon>Pseudomonadota</taxon>
        <taxon>Gammaproteobacteria</taxon>
        <taxon>Enterobacterales</taxon>
        <taxon>Enterobacteriaceae</taxon>
        <taxon>Salmonella</taxon>
    </lineage>
</organism>
<dbReference type="EMBL" id="AAAATI010000028">
    <property type="protein sequence ID" value="EAA1979550.1"/>
    <property type="molecule type" value="Genomic_DNA"/>
</dbReference>
<proteinExistence type="predicted"/>
<feature type="domain" description="YeeW-like" evidence="2">
    <location>
        <begin position="4"/>
        <end position="57"/>
    </location>
</feature>
<name>A0A3T7S2U9_SALET</name>
<dbReference type="AlphaFoldDB" id="A0A3T7S2U9"/>
<sequence>MKLSLNVEAGAISVQALNMGRICVDIDGIEWSELIAVINQTGHTLQEADETKAVSADVPPPFTSLPGMCCSTAHITEEDNHLLHMLSQQLLDYGNAEWIHYTGSGYLIRLEAWSFPVLRLKRLGLSKACRRLVVTLIRRYAIGILHLDAFGELLPGFEIFDW</sequence>
<evidence type="ECO:0000259" key="2">
    <source>
        <dbReference type="Pfam" id="PF25638"/>
    </source>
</evidence>
<dbReference type="Pfam" id="PF19419">
    <property type="entry name" value="DUF5983"/>
    <property type="match status" value="1"/>
</dbReference>
<evidence type="ECO:0000313" key="3">
    <source>
        <dbReference type="EMBL" id="EAA1979550.1"/>
    </source>
</evidence>
<reference evidence="3" key="1">
    <citation type="submission" date="2018-06" db="EMBL/GenBank/DDBJ databases">
        <authorList>
            <person name="Ashton P.M."/>
            <person name="Dallman T."/>
            <person name="Nair S."/>
            <person name="De Pinna E."/>
            <person name="Peters T."/>
            <person name="Grant K."/>
        </authorList>
    </citation>
    <scope>NUCLEOTIDE SEQUENCE [LARGE SCALE GENOMIC DNA]</scope>
    <source>
        <strain evidence="3">310211</strain>
    </source>
</reference>
<dbReference type="InterPro" id="IPR046025">
    <property type="entry name" value="DUF5983"/>
</dbReference>
<dbReference type="Pfam" id="PF25638">
    <property type="entry name" value="DUF5983_N"/>
    <property type="match status" value="1"/>
</dbReference>
<evidence type="ECO:0000259" key="1">
    <source>
        <dbReference type="Pfam" id="PF19419"/>
    </source>
</evidence>
<feature type="domain" description="DUF5983" evidence="1">
    <location>
        <begin position="68"/>
        <end position="162"/>
    </location>
</feature>